<dbReference type="STRING" id="286727.SAMN02982917_6774"/>
<dbReference type="InterPro" id="IPR002347">
    <property type="entry name" value="SDR_fam"/>
</dbReference>
<dbReference type="CDD" id="cd05344">
    <property type="entry name" value="BKR_like_SDR_like"/>
    <property type="match status" value="1"/>
</dbReference>
<reference evidence="2 3" key="1">
    <citation type="submission" date="2017-04" db="EMBL/GenBank/DDBJ databases">
        <authorList>
            <person name="Afonso C.L."/>
            <person name="Miller P.J."/>
            <person name="Scott M.A."/>
            <person name="Spackman E."/>
            <person name="Goraichik I."/>
            <person name="Dimitrov K.M."/>
            <person name="Suarez D.L."/>
            <person name="Swayne D.E."/>
        </authorList>
    </citation>
    <scope>NUCLEOTIDE SEQUENCE [LARGE SCALE GENOMIC DNA]</scope>
    <source>
        <strain evidence="2 3">A2P</strain>
    </source>
</reference>
<dbReference type="FunFam" id="3.40.50.720:FF:000084">
    <property type="entry name" value="Short-chain dehydrogenase reductase"/>
    <property type="match status" value="1"/>
</dbReference>
<dbReference type="InterPro" id="IPR050259">
    <property type="entry name" value="SDR"/>
</dbReference>
<evidence type="ECO:0000313" key="3">
    <source>
        <dbReference type="Proteomes" id="UP000192936"/>
    </source>
</evidence>
<dbReference type="Pfam" id="PF13561">
    <property type="entry name" value="adh_short_C2"/>
    <property type="match status" value="1"/>
</dbReference>
<dbReference type="AlphaFoldDB" id="A0A1X7HMP6"/>
<gene>
    <name evidence="2" type="ORF">SAMN02982917_6774</name>
</gene>
<dbReference type="PANTHER" id="PTHR42879">
    <property type="entry name" value="3-OXOACYL-(ACYL-CARRIER-PROTEIN) REDUCTASE"/>
    <property type="match status" value="1"/>
</dbReference>
<accession>A0A1X7HMP6</accession>
<dbReference type="Proteomes" id="UP000192936">
    <property type="component" value="Unassembled WGS sequence"/>
</dbReference>
<dbReference type="SUPFAM" id="SSF51735">
    <property type="entry name" value="NAD(P)-binding Rossmann-fold domains"/>
    <property type="match status" value="1"/>
</dbReference>
<evidence type="ECO:0000256" key="1">
    <source>
        <dbReference type="ARBA" id="ARBA00006484"/>
    </source>
</evidence>
<dbReference type="PRINTS" id="PR00081">
    <property type="entry name" value="GDHRDH"/>
</dbReference>
<dbReference type="InterPro" id="IPR036291">
    <property type="entry name" value="NAD(P)-bd_dom_sf"/>
</dbReference>
<protein>
    <submittedName>
        <fullName evidence="2">3-oxoacyl-[acyl-carrier protein] reductase</fullName>
    </submittedName>
</protein>
<sequence length="276" mass="28838">MSVRRRILKRKTTAMDLGLKGKVALVLGGSQGIGRAAALGFAREGCAVAICGRDPGRLEEARELLAADGGPVLTVPADVGDPEAVERLVDEVADAFGTIHILVNNAAGPKPGTFDGLDGADWEDAFRLTLMSAVNATRAAIPHMRRQRWGRVINISSYSVKQPIGELMLSNSLRLGALGWAKTMATQLAPENILVNTVCPGWTATDRMTQVVGARAAAQGRTAEDTAAGIAAGIPLGRFARPEEVADLIVFLGSESASYLTGTAIPVDGGIVQSTL</sequence>
<proteinExistence type="inferred from homology"/>
<dbReference type="EMBL" id="FXAK01000009">
    <property type="protein sequence ID" value="SMF89545.1"/>
    <property type="molecule type" value="Genomic_DNA"/>
</dbReference>
<name>A0A1X7HMP6_9PROT</name>
<evidence type="ECO:0000313" key="2">
    <source>
        <dbReference type="EMBL" id="SMF89545.1"/>
    </source>
</evidence>
<organism evidence="2 3">
    <name type="scientific">Azospirillum oryzae</name>
    <dbReference type="NCBI Taxonomy" id="286727"/>
    <lineage>
        <taxon>Bacteria</taxon>
        <taxon>Pseudomonadati</taxon>
        <taxon>Pseudomonadota</taxon>
        <taxon>Alphaproteobacteria</taxon>
        <taxon>Rhodospirillales</taxon>
        <taxon>Azospirillaceae</taxon>
        <taxon>Azospirillum</taxon>
    </lineage>
</organism>
<dbReference type="PANTHER" id="PTHR42879:SF6">
    <property type="entry name" value="NADPH-DEPENDENT REDUCTASE BACG"/>
    <property type="match status" value="1"/>
</dbReference>
<comment type="similarity">
    <text evidence="1">Belongs to the short-chain dehydrogenases/reductases (SDR) family.</text>
</comment>
<dbReference type="Gene3D" id="3.40.50.720">
    <property type="entry name" value="NAD(P)-binding Rossmann-like Domain"/>
    <property type="match status" value="1"/>
</dbReference>